<organism evidence="12 13">
    <name type="scientific">Thermofilum adornatum 1505</name>
    <dbReference type="NCBI Taxonomy" id="697581"/>
    <lineage>
        <taxon>Archaea</taxon>
        <taxon>Thermoproteota</taxon>
        <taxon>Thermoprotei</taxon>
        <taxon>Thermofilales</taxon>
        <taxon>Thermofilaceae</taxon>
        <taxon>Thermofilum</taxon>
    </lineage>
</organism>
<protein>
    <recommendedName>
        <fullName evidence="10">dITP/XTP pyrophosphatase</fullName>
        <ecNumber evidence="10">3.6.1.66</ecNumber>
    </recommendedName>
    <alternativeName>
        <fullName evidence="10">Non-canonical purine NTP pyrophosphatase</fullName>
    </alternativeName>
    <alternativeName>
        <fullName evidence="10">Non-standard purine NTP pyrophosphatase</fullName>
    </alternativeName>
    <alternativeName>
        <fullName evidence="10">Nucleoside-triphosphate diphosphatase</fullName>
    </alternativeName>
    <alternativeName>
        <fullName evidence="10">Nucleoside-triphosphate pyrophosphatase</fullName>
        <shortName evidence="10">NTPase</shortName>
    </alternativeName>
</protein>
<feature type="binding site" evidence="10">
    <location>
        <position position="66"/>
    </location>
    <ligand>
        <name>Mg(2+)</name>
        <dbReference type="ChEBI" id="CHEBI:18420"/>
    </ligand>
</feature>
<dbReference type="RefSeq" id="WP_020962875.1">
    <property type="nucleotide sequence ID" value="NZ_CP007493.1"/>
</dbReference>
<evidence type="ECO:0000256" key="3">
    <source>
        <dbReference type="ARBA" id="ARBA00022723"/>
    </source>
</evidence>
<evidence type="ECO:0000313" key="13">
    <source>
        <dbReference type="Proteomes" id="UP000266720"/>
    </source>
</evidence>
<dbReference type="STRING" id="697581.TCARB_0290"/>
<evidence type="ECO:0000256" key="4">
    <source>
        <dbReference type="ARBA" id="ARBA00022741"/>
    </source>
</evidence>
<comment type="similarity">
    <text evidence="1 10 11">Belongs to the HAM1 NTPase family.</text>
</comment>
<dbReference type="CDD" id="cd00515">
    <property type="entry name" value="HAM1"/>
    <property type="match status" value="1"/>
</dbReference>
<comment type="catalytic activity">
    <reaction evidence="10">
        <text>ITP + H2O = IMP + diphosphate + H(+)</text>
        <dbReference type="Rhea" id="RHEA:29399"/>
        <dbReference type="ChEBI" id="CHEBI:15377"/>
        <dbReference type="ChEBI" id="CHEBI:15378"/>
        <dbReference type="ChEBI" id="CHEBI:33019"/>
        <dbReference type="ChEBI" id="CHEBI:58053"/>
        <dbReference type="ChEBI" id="CHEBI:61402"/>
        <dbReference type="EC" id="3.6.1.66"/>
    </reaction>
</comment>
<evidence type="ECO:0000256" key="2">
    <source>
        <dbReference type="ARBA" id="ARBA00011738"/>
    </source>
</evidence>
<dbReference type="NCBIfam" id="TIGR00042">
    <property type="entry name" value="RdgB/HAM1 family non-canonical purine NTP pyrophosphatase"/>
    <property type="match status" value="1"/>
</dbReference>
<keyword evidence="7 10" id="KW-0546">Nucleotide metabolism</keyword>
<dbReference type="SUPFAM" id="SSF52972">
    <property type="entry name" value="ITPase-like"/>
    <property type="match status" value="1"/>
</dbReference>
<reference evidence="13" key="1">
    <citation type="book" date="2010" name="EXTREMOPHILES" publisher="0:0-0">
        <title>Complete genome sequences of ten hyperthermophilic archaea reveal their metabolic capabilities and possible ecological roles.</title>
        <editorList>
            <person name="?"/>
        </editorList>
        <authorList>
            <person name="Ravin N.V."/>
            <person name="Mardanov A.V."/>
            <person name="Bonch-Osmolovskaya E.A."/>
            <person name="Skryabin K.G."/>
        </authorList>
    </citation>
    <scope>NUCLEOTIDE SEQUENCE [LARGE SCALE GENOMIC DNA]</scope>
    <source>
        <strain evidence="13">1505</strain>
    </source>
</reference>
<evidence type="ECO:0000256" key="9">
    <source>
        <dbReference type="ARBA" id="ARBA00052017"/>
    </source>
</evidence>
<accession>A0A3G1A4G4</accession>
<evidence type="ECO:0000256" key="5">
    <source>
        <dbReference type="ARBA" id="ARBA00022801"/>
    </source>
</evidence>
<dbReference type="GO" id="GO:0036222">
    <property type="term" value="F:XTP diphosphatase activity"/>
    <property type="evidence" value="ECO:0007669"/>
    <property type="project" value="UniProtKB-UniRule"/>
</dbReference>
<feature type="binding site" evidence="10">
    <location>
        <begin position="9"/>
        <end position="14"/>
    </location>
    <ligand>
        <name>substrate</name>
    </ligand>
</feature>
<dbReference type="GO" id="GO:0005737">
    <property type="term" value="C:cytoplasm"/>
    <property type="evidence" value="ECO:0007669"/>
    <property type="project" value="TreeGrafter"/>
</dbReference>
<feature type="binding site" evidence="10">
    <location>
        <position position="38"/>
    </location>
    <ligand>
        <name>Mg(2+)</name>
        <dbReference type="ChEBI" id="CHEBI:18420"/>
    </ligand>
</feature>
<evidence type="ECO:0000313" key="12">
    <source>
        <dbReference type="EMBL" id="AJB41366.1"/>
    </source>
</evidence>
<feature type="binding site" evidence="10">
    <location>
        <begin position="170"/>
        <end position="171"/>
    </location>
    <ligand>
        <name>substrate</name>
    </ligand>
</feature>
<dbReference type="AlphaFoldDB" id="A0A3G1A4G4"/>
<dbReference type="GO" id="GO:0000166">
    <property type="term" value="F:nucleotide binding"/>
    <property type="evidence" value="ECO:0007669"/>
    <property type="project" value="UniProtKB-KW"/>
</dbReference>
<dbReference type="EMBL" id="CP007493">
    <property type="protein sequence ID" value="AJB41366.1"/>
    <property type="molecule type" value="Genomic_DNA"/>
</dbReference>
<dbReference type="GO" id="GO:0017111">
    <property type="term" value="F:ribonucleoside triphosphate phosphatase activity"/>
    <property type="evidence" value="ECO:0007669"/>
    <property type="project" value="InterPro"/>
</dbReference>
<dbReference type="KEGG" id="tcb:TCARB_0290"/>
<evidence type="ECO:0000256" key="8">
    <source>
        <dbReference type="ARBA" id="ARBA00051875"/>
    </source>
</evidence>
<dbReference type="GeneID" id="16573872"/>
<dbReference type="Gene3D" id="3.90.950.10">
    <property type="match status" value="1"/>
</dbReference>
<evidence type="ECO:0000256" key="1">
    <source>
        <dbReference type="ARBA" id="ARBA00008023"/>
    </source>
</evidence>
<dbReference type="FunFam" id="3.90.950.10:FF:000001">
    <property type="entry name" value="dITP/XTP pyrophosphatase"/>
    <property type="match status" value="1"/>
</dbReference>
<dbReference type="GO" id="GO:0035870">
    <property type="term" value="F:dITP diphosphatase activity"/>
    <property type="evidence" value="ECO:0007669"/>
    <property type="project" value="UniProtKB-UniRule"/>
</dbReference>
<dbReference type="InterPro" id="IPR029001">
    <property type="entry name" value="ITPase-like_fam"/>
</dbReference>
<evidence type="ECO:0000256" key="7">
    <source>
        <dbReference type="ARBA" id="ARBA00023080"/>
    </source>
</evidence>
<dbReference type="Pfam" id="PF01725">
    <property type="entry name" value="Ham1p_like"/>
    <property type="match status" value="1"/>
</dbReference>
<name>A0A3G1A4G4_9CREN</name>
<feature type="binding site" evidence="10">
    <location>
        <position position="165"/>
    </location>
    <ligand>
        <name>substrate</name>
    </ligand>
</feature>
<dbReference type="GO" id="GO:0009117">
    <property type="term" value="P:nucleotide metabolic process"/>
    <property type="evidence" value="ECO:0007669"/>
    <property type="project" value="UniProtKB-KW"/>
</dbReference>
<feature type="active site" description="Proton acceptor" evidence="10">
    <location>
        <position position="66"/>
    </location>
</feature>
<proteinExistence type="inferred from homology"/>
<sequence length="189" mass="20950">MDKTILIATKNRHKVQEMAPILETYGYKLQPADLPKIEIQSDTLQEIVAYAARHIPALDKPVIIEDAGLFIKALNGFPGPYSHYVYQTIGCKGILQLLQQVTDRTAVFQSAIALKTPTGETHIFTGETMGKITTEPRGTGGFGFDPIFQPQGTHKTYAEMSLQEKNLYSHRAKATKKLAEHLATMASVY</sequence>
<comment type="subunit">
    <text evidence="2 10">Homodimer.</text>
</comment>
<evidence type="ECO:0000256" key="10">
    <source>
        <dbReference type="HAMAP-Rule" id="MF_01405"/>
    </source>
</evidence>
<dbReference type="PANTHER" id="PTHR11067:SF9">
    <property type="entry name" value="INOSINE TRIPHOSPHATE PYROPHOSPHATASE"/>
    <property type="match status" value="1"/>
</dbReference>
<comment type="function">
    <text evidence="10">Pyrophosphatase that catalyzes the hydrolysis of nucleoside triphosphates to their monophosphate derivatives, with a high preference for the non-canonical purine nucleotides XTP (xanthosine triphosphate), dITP (deoxyinosine triphosphate) and ITP. Seems to function as a house-cleaning enzyme that removes non-canonical purine nucleotides from the nucleotide pool, thus preventing their incorporation into DNA/RNA and avoiding chromosomal lesions.</text>
</comment>
<dbReference type="NCBIfam" id="NF011396">
    <property type="entry name" value="PRK14821.1"/>
    <property type="match status" value="1"/>
</dbReference>
<keyword evidence="4 10" id="KW-0547">Nucleotide-binding</keyword>
<dbReference type="Proteomes" id="UP000266720">
    <property type="component" value="Chromosome"/>
</dbReference>
<dbReference type="GO" id="GO:0036220">
    <property type="term" value="F:ITP diphosphatase activity"/>
    <property type="evidence" value="ECO:0007669"/>
    <property type="project" value="UniProtKB-UniRule"/>
</dbReference>
<dbReference type="InterPro" id="IPR020922">
    <property type="entry name" value="dITP/XTP_pyrophosphatase"/>
</dbReference>
<evidence type="ECO:0000256" key="11">
    <source>
        <dbReference type="RuleBase" id="RU003781"/>
    </source>
</evidence>
<keyword evidence="3 10" id="KW-0479">Metal-binding</keyword>
<dbReference type="PANTHER" id="PTHR11067">
    <property type="entry name" value="INOSINE TRIPHOSPHATE PYROPHOSPHATASE/HAM1 PROTEIN"/>
    <property type="match status" value="1"/>
</dbReference>
<comment type="catalytic activity">
    <reaction evidence="8 10">
        <text>dITP + H2O = dIMP + diphosphate + H(+)</text>
        <dbReference type="Rhea" id="RHEA:28342"/>
        <dbReference type="ChEBI" id="CHEBI:15377"/>
        <dbReference type="ChEBI" id="CHEBI:15378"/>
        <dbReference type="ChEBI" id="CHEBI:33019"/>
        <dbReference type="ChEBI" id="CHEBI:61194"/>
        <dbReference type="ChEBI" id="CHEBI:61382"/>
        <dbReference type="EC" id="3.6.1.66"/>
    </reaction>
</comment>
<feature type="binding site" evidence="10">
    <location>
        <begin position="142"/>
        <end position="145"/>
    </location>
    <ligand>
        <name>substrate</name>
    </ligand>
</feature>
<dbReference type="GO" id="GO:0046872">
    <property type="term" value="F:metal ion binding"/>
    <property type="evidence" value="ECO:0007669"/>
    <property type="project" value="UniProtKB-KW"/>
</dbReference>
<gene>
    <name evidence="12" type="ORF">TCARB_0290</name>
</gene>
<evidence type="ECO:0000256" key="6">
    <source>
        <dbReference type="ARBA" id="ARBA00022842"/>
    </source>
</evidence>
<comment type="catalytic activity">
    <reaction evidence="9 10">
        <text>XTP + H2O = XMP + diphosphate + H(+)</text>
        <dbReference type="Rhea" id="RHEA:28610"/>
        <dbReference type="ChEBI" id="CHEBI:15377"/>
        <dbReference type="ChEBI" id="CHEBI:15378"/>
        <dbReference type="ChEBI" id="CHEBI:33019"/>
        <dbReference type="ChEBI" id="CHEBI:57464"/>
        <dbReference type="ChEBI" id="CHEBI:61314"/>
        <dbReference type="EC" id="3.6.1.66"/>
    </reaction>
</comment>
<dbReference type="InterPro" id="IPR002637">
    <property type="entry name" value="RdgB/HAM1"/>
</dbReference>
<dbReference type="EC" id="3.6.1.66" evidence="10"/>
<dbReference type="GO" id="GO:0009146">
    <property type="term" value="P:purine nucleoside triphosphate catabolic process"/>
    <property type="evidence" value="ECO:0007669"/>
    <property type="project" value="UniProtKB-UniRule"/>
</dbReference>
<keyword evidence="5 10" id="KW-0378">Hydrolase</keyword>
<dbReference type="HAMAP" id="MF_01405">
    <property type="entry name" value="Non_canon_purine_NTPase"/>
    <property type="match status" value="1"/>
</dbReference>
<comment type="cofactor">
    <cofactor evidence="10">
        <name>Mg(2+)</name>
        <dbReference type="ChEBI" id="CHEBI:18420"/>
    </cofactor>
    <text evidence="10">Binds 1 Mg(2+) ion per subunit.</text>
</comment>
<keyword evidence="6 10" id="KW-0460">Magnesium</keyword>
<feature type="binding site" evidence="10">
    <location>
        <position position="67"/>
    </location>
    <ligand>
        <name>substrate</name>
    </ligand>
</feature>